<reference evidence="3" key="1">
    <citation type="submission" date="2014-07" db="EMBL/GenBank/DDBJ databases">
        <title>Identification of a novel salt tolerance gene in wild soybean by whole-genome sequencing.</title>
        <authorList>
            <person name="Lam H.-M."/>
            <person name="Qi X."/>
            <person name="Li M.-W."/>
            <person name="Liu X."/>
            <person name="Xie M."/>
            <person name="Ni M."/>
            <person name="Xu X."/>
        </authorList>
    </citation>
    <scope>NUCLEOTIDE SEQUENCE [LARGE SCALE GENOMIC DNA]</scope>
    <source>
        <tissue evidence="3">Root</tissue>
    </source>
</reference>
<protein>
    <recommendedName>
        <fullName evidence="2">Transglycosylase SLT domain-containing protein</fullName>
    </recommendedName>
</protein>
<dbReference type="Pfam" id="PF01464">
    <property type="entry name" value="SLT"/>
    <property type="match status" value="1"/>
</dbReference>
<dbReference type="PANTHER" id="PTHR37179:SF1">
    <property type="entry name" value="TRANSGLYCOSYLASE"/>
    <property type="match status" value="1"/>
</dbReference>
<dbReference type="PANTHER" id="PTHR37179">
    <property type="entry name" value="TRANSGLYCOSYLASE"/>
    <property type="match status" value="1"/>
</dbReference>
<evidence type="ECO:0000256" key="1">
    <source>
        <dbReference type="SAM" id="MobiDB-lite"/>
    </source>
</evidence>
<accession>A0A0B2QNA1</accession>
<dbReference type="InterPro" id="IPR023346">
    <property type="entry name" value="Lysozyme-like_dom_sf"/>
</dbReference>
<name>A0A0B2QNA1_GLYSO</name>
<sequence length="377" mass="43922">MAISFSYWDDCVDPQNFEAMWNVPEVSAEWIKAGEQRCQKVHLSRDPDGQPYLTQTEMRAVADIIITKHFHSEIDPDMICAIAELESDRQLLVMNSRHKSKEPTVGLMQLLPKTTEWLMRKRSEEFIVRAYKGGTKKATHKSTLRYWNCYLSVKESFRSRKSVDDNVSPPAHSHPLPSLENSKDASVDTYWDSRVAPEDMEAMWNHLEVRKEWNKSKQKQGKVRFAHDEKKRPYLSRVEMKAIADIILYKYLSTVKIKSTVICAIGEVLSKRFLHGVGEQPGIMGIDYSTAYWLYLELGYRAYRLESVDDLNNPFVSMYFGAAYVAWLSEYEGRERPPDFFVQAYFVGPKNVNPQDTSTLWLKFEETLSKYEETKRY</sequence>
<feature type="domain" description="Transglycosylase SLT" evidence="2">
    <location>
        <begin position="67"/>
        <end position="123"/>
    </location>
</feature>
<dbReference type="InterPro" id="IPR008258">
    <property type="entry name" value="Transglycosylase_SLT_dom_1"/>
</dbReference>
<feature type="region of interest" description="Disordered" evidence="1">
    <location>
        <begin position="162"/>
        <end position="183"/>
    </location>
</feature>
<proteinExistence type="predicted"/>
<dbReference type="Proteomes" id="UP000053555">
    <property type="component" value="Unassembled WGS sequence"/>
</dbReference>
<gene>
    <name evidence="3" type="ORF">glysoja_026584</name>
</gene>
<dbReference type="SUPFAM" id="SSF53955">
    <property type="entry name" value="Lysozyme-like"/>
    <property type="match status" value="2"/>
</dbReference>
<dbReference type="EMBL" id="KN657887">
    <property type="protein sequence ID" value="KHN21383.1"/>
    <property type="molecule type" value="Genomic_DNA"/>
</dbReference>
<feature type="compositionally biased region" description="Low complexity" evidence="1">
    <location>
        <begin position="168"/>
        <end position="179"/>
    </location>
</feature>
<organism evidence="3">
    <name type="scientific">Glycine soja</name>
    <name type="common">Wild soybean</name>
    <dbReference type="NCBI Taxonomy" id="3848"/>
    <lineage>
        <taxon>Eukaryota</taxon>
        <taxon>Viridiplantae</taxon>
        <taxon>Streptophyta</taxon>
        <taxon>Embryophyta</taxon>
        <taxon>Tracheophyta</taxon>
        <taxon>Spermatophyta</taxon>
        <taxon>Magnoliopsida</taxon>
        <taxon>eudicotyledons</taxon>
        <taxon>Gunneridae</taxon>
        <taxon>Pentapetalae</taxon>
        <taxon>rosids</taxon>
        <taxon>fabids</taxon>
        <taxon>Fabales</taxon>
        <taxon>Fabaceae</taxon>
        <taxon>Papilionoideae</taxon>
        <taxon>50 kb inversion clade</taxon>
        <taxon>NPAAA clade</taxon>
        <taxon>indigoferoid/millettioid clade</taxon>
        <taxon>Phaseoleae</taxon>
        <taxon>Glycine</taxon>
        <taxon>Glycine subgen. Soja</taxon>
    </lineage>
</organism>
<dbReference type="AlphaFoldDB" id="A0A0B2QNA1"/>
<evidence type="ECO:0000313" key="3">
    <source>
        <dbReference type="EMBL" id="KHN21383.1"/>
    </source>
</evidence>
<evidence type="ECO:0000259" key="2">
    <source>
        <dbReference type="Pfam" id="PF01464"/>
    </source>
</evidence>
<dbReference type="Gene3D" id="1.10.530.10">
    <property type="match status" value="2"/>
</dbReference>